<protein>
    <submittedName>
        <fullName evidence="1">Uncharacterized protein</fullName>
    </submittedName>
</protein>
<accession>A0A0J7K723</accession>
<dbReference type="PaxDb" id="67767-A0A0J7K723"/>
<reference evidence="1 2" key="1">
    <citation type="submission" date="2015-04" db="EMBL/GenBank/DDBJ databases">
        <title>Lasius niger genome sequencing.</title>
        <authorList>
            <person name="Konorov E.A."/>
            <person name="Nikitin M.A."/>
            <person name="Kirill M.V."/>
            <person name="Chang P."/>
        </authorList>
    </citation>
    <scope>NUCLEOTIDE SEQUENCE [LARGE SCALE GENOMIC DNA]</scope>
    <source>
        <tissue evidence="1">Whole</tissue>
    </source>
</reference>
<dbReference type="Proteomes" id="UP000036403">
    <property type="component" value="Unassembled WGS sequence"/>
</dbReference>
<dbReference type="AlphaFoldDB" id="A0A0J7K723"/>
<evidence type="ECO:0000313" key="2">
    <source>
        <dbReference type="Proteomes" id="UP000036403"/>
    </source>
</evidence>
<keyword evidence="2" id="KW-1185">Reference proteome</keyword>
<sequence length="142" mass="16963">MRDLYLLLPRVISKERGKGGLWLFNQNFNATEIIKCFEERLAQFFGKGFDKVKRICLNKFLAKRTDSCIADRLREMIFWRNSKPFRRCDRKVQRNQKRLWRLFFMRKNAMAGHDFQIPNLDINGSGRNHRAVIPDGIRPETD</sequence>
<proteinExistence type="predicted"/>
<dbReference type="EMBL" id="LBMM01012542">
    <property type="protein sequence ID" value="KMQ86162.1"/>
    <property type="molecule type" value="Genomic_DNA"/>
</dbReference>
<comment type="caution">
    <text evidence="1">The sequence shown here is derived from an EMBL/GenBank/DDBJ whole genome shotgun (WGS) entry which is preliminary data.</text>
</comment>
<evidence type="ECO:0000313" key="1">
    <source>
        <dbReference type="EMBL" id="KMQ86162.1"/>
    </source>
</evidence>
<gene>
    <name evidence="1" type="ORF">RF55_14944</name>
</gene>
<name>A0A0J7K723_LASNI</name>
<organism evidence="1 2">
    <name type="scientific">Lasius niger</name>
    <name type="common">Black garden ant</name>
    <dbReference type="NCBI Taxonomy" id="67767"/>
    <lineage>
        <taxon>Eukaryota</taxon>
        <taxon>Metazoa</taxon>
        <taxon>Ecdysozoa</taxon>
        <taxon>Arthropoda</taxon>
        <taxon>Hexapoda</taxon>
        <taxon>Insecta</taxon>
        <taxon>Pterygota</taxon>
        <taxon>Neoptera</taxon>
        <taxon>Endopterygota</taxon>
        <taxon>Hymenoptera</taxon>
        <taxon>Apocrita</taxon>
        <taxon>Aculeata</taxon>
        <taxon>Formicoidea</taxon>
        <taxon>Formicidae</taxon>
        <taxon>Formicinae</taxon>
        <taxon>Lasius</taxon>
        <taxon>Lasius</taxon>
    </lineage>
</organism>